<comment type="caution">
    <text evidence="1">The sequence shown here is derived from an EMBL/GenBank/DDBJ whole genome shotgun (WGS) entry which is preliminary data.</text>
</comment>
<organism evidence="1 2">
    <name type="scientific">Veillonella dispar ATCC 17748</name>
    <dbReference type="NCBI Taxonomy" id="546273"/>
    <lineage>
        <taxon>Bacteria</taxon>
        <taxon>Bacillati</taxon>
        <taxon>Bacillota</taxon>
        <taxon>Negativicutes</taxon>
        <taxon>Veillonellales</taxon>
        <taxon>Veillonellaceae</taxon>
        <taxon>Veillonella</taxon>
    </lineage>
</organism>
<evidence type="ECO:0008006" key="3">
    <source>
        <dbReference type="Google" id="ProtNLM"/>
    </source>
</evidence>
<dbReference type="eggNOG" id="ENOG5033HTC">
    <property type="taxonomic scope" value="Bacteria"/>
</dbReference>
<reference evidence="1" key="1">
    <citation type="submission" date="2009-04" db="EMBL/GenBank/DDBJ databases">
        <authorList>
            <person name="Weinstock G."/>
            <person name="Sodergren E."/>
            <person name="Clifton S."/>
            <person name="Fulton L."/>
            <person name="Fulton B."/>
            <person name="Courtney L."/>
            <person name="Fronick C."/>
            <person name="Harrison M."/>
            <person name="Strong C."/>
            <person name="Farmer C."/>
            <person name="Delahaunty K."/>
            <person name="Markovic C."/>
            <person name="Hall O."/>
            <person name="Minx P."/>
            <person name="Tomlinson C."/>
            <person name="Mitreva M."/>
            <person name="Nelson J."/>
            <person name="Hou S."/>
            <person name="Wollam A."/>
            <person name="Pepin K.H."/>
            <person name="Johnson M."/>
            <person name="Bhonagiri V."/>
            <person name="Nash W.E."/>
            <person name="Warren W."/>
            <person name="Chinwalla A."/>
            <person name="Mardis E.R."/>
            <person name="Wilson R.K."/>
        </authorList>
    </citation>
    <scope>NUCLEOTIDE SEQUENCE [LARGE SCALE GENOMIC DNA]</scope>
    <source>
        <strain evidence="1">ATCC 17748</strain>
    </source>
</reference>
<dbReference type="AlphaFoldDB" id="C4FMK4"/>
<proteinExistence type="predicted"/>
<sequence length="115" mass="13451">MENKLMKHRMSRLQRAKQFMPFAALKGFEALLSAVARPKESRVELSEDQIEEVNKALQLLRCGDWVRVVYYDKHKYTEIIGPVDVINKRLQILVVQGVEISFRDIKAINLYDMDI</sequence>
<gene>
    <name evidence="1" type="ORF">VEIDISOL_00217</name>
</gene>
<name>C4FMK4_9FIRM</name>
<protein>
    <recommendedName>
        <fullName evidence="3">YolD-like protein</fullName>
    </recommendedName>
</protein>
<dbReference type="EMBL" id="ACIK02000004">
    <property type="protein sequence ID" value="EEP66153.1"/>
    <property type="molecule type" value="Genomic_DNA"/>
</dbReference>
<evidence type="ECO:0000313" key="2">
    <source>
        <dbReference type="Proteomes" id="UP000003529"/>
    </source>
</evidence>
<accession>C4FMK4</accession>
<evidence type="ECO:0000313" key="1">
    <source>
        <dbReference type="EMBL" id="EEP66153.1"/>
    </source>
</evidence>
<keyword evidence="2" id="KW-1185">Reference proteome</keyword>
<dbReference type="Proteomes" id="UP000003529">
    <property type="component" value="Unassembled WGS sequence"/>
</dbReference>
<dbReference type="HOGENOM" id="CLU_131538_1_1_9"/>